<evidence type="ECO:0000256" key="5">
    <source>
        <dbReference type="ARBA" id="ARBA00023043"/>
    </source>
</evidence>
<feature type="compositionally biased region" description="Gly residues" evidence="7">
    <location>
        <begin position="501"/>
        <end position="511"/>
    </location>
</feature>
<dbReference type="InterPro" id="IPR021832">
    <property type="entry name" value="ANKRD13"/>
</dbReference>
<dbReference type="PANTHER" id="PTHR12447">
    <property type="entry name" value="ANKYRIN REPEAT DOMAIN-CONTAINING PROTEIN 13"/>
    <property type="match status" value="1"/>
</dbReference>
<dbReference type="EMBL" id="OA883080">
    <property type="protein sequence ID" value="CAD7277872.1"/>
    <property type="molecule type" value="Genomic_DNA"/>
</dbReference>
<evidence type="ECO:0000259" key="8">
    <source>
        <dbReference type="Pfam" id="PF11904"/>
    </source>
</evidence>
<evidence type="ECO:0000256" key="6">
    <source>
        <dbReference type="ARBA" id="ARBA00023136"/>
    </source>
</evidence>
<dbReference type="InterPro" id="IPR036770">
    <property type="entry name" value="Ankyrin_rpt-contain_sf"/>
</dbReference>
<dbReference type="GO" id="GO:0006621">
    <property type="term" value="P:protein retention in ER lumen"/>
    <property type="evidence" value="ECO:0007669"/>
    <property type="project" value="TreeGrafter"/>
</dbReference>
<keyword evidence="6" id="KW-0472">Membrane</keyword>
<dbReference type="SUPFAM" id="SSF48403">
    <property type="entry name" value="Ankyrin repeat"/>
    <property type="match status" value="1"/>
</dbReference>
<keyword evidence="10" id="KW-1185">Reference proteome</keyword>
<dbReference type="Proteomes" id="UP000678499">
    <property type="component" value="Unassembled WGS sequence"/>
</dbReference>
<dbReference type="EMBL" id="CAJPEX010001043">
    <property type="protein sequence ID" value="CAG0918024.1"/>
    <property type="molecule type" value="Genomic_DNA"/>
</dbReference>
<protein>
    <recommendedName>
        <fullName evidence="8">Ankyrin repeat domain-containing protein</fullName>
    </recommendedName>
</protein>
<reference evidence="9" key="1">
    <citation type="submission" date="2020-11" db="EMBL/GenBank/DDBJ databases">
        <authorList>
            <person name="Tran Van P."/>
        </authorList>
    </citation>
    <scope>NUCLEOTIDE SEQUENCE</scope>
</reference>
<name>A0A7R9GEM3_9CRUS</name>
<accession>A0A7R9GEM3</accession>
<dbReference type="GO" id="GO:0005102">
    <property type="term" value="F:signaling receptor binding"/>
    <property type="evidence" value="ECO:0007669"/>
    <property type="project" value="TreeGrafter"/>
</dbReference>
<evidence type="ECO:0000256" key="3">
    <source>
        <dbReference type="ARBA" id="ARBA00022737"/>
    </source>
</evidence>
<dbReference type="PANTHER" id="PTHR12447:SF25">
    <property type="entry name" value="ANKYRIN REPEAT DOMAIN-CONTAINING PROTEIN 13C"/>
    <property type="match status" value="1"/>
</dbReference>
<evidence type="ECO:0000256" key="4">
    <source>
        <dbReference type="ARBA" id="ARBA00022824"/>
    </source>
</evidence>
<organism evidence="9">
    <name type="scientific">Notodromas monacha</name>
    <dbReference type="NCBI Taxonomy" id="399045"/>
    <lineage>
        <taxon>Eukaryota</taxon>
        <taxon>Metazoa</taxon>
        <taxon>Ecdysozoa</taxon>
        <taxon>Arthropoda</taxon>
        <taxon>Crustacea</taxon>
        <taxon>Oligostraca</taxon>
        <taxon>Ostracoda</taxon>
        <taxon>Podocopa</taxon>
        <taxon>Podocopida</taxon>
        <taxon>Cypridocopina</taxon>
        <taxon>Cypridoidea</taxon>
        <taxon>Cyprididae</taxon>
        <taxon>Notodromas</taxon>
    </lineage>
</organism>
<dbReference type="GO" id="GO:0005783">
    <property type="term" value="C:endoplasmic reticulum"/>
    <property type="evidence" value="ECO:0007669"/>
    <property type="project" value="UniProtKB-SubCell"/>
</dbReference>
<gene>
    <name evidence="9" type="ORF">NMOB1V02_LOCUS5592</name>
</gene>
<evidence type="ECO:0000313" key="10">
    <source>
        <dbReference type="Proteomes" id="UP000678499"/>
    </source>
</evidence>
<dbReference type="InterPro" id="IPR055285">
    <property type="entry name" value="ANKRD13_C"/>
</dbReference>
<feature type="domain" description="Ankyrin repeat" evidence="8">
    <location>
        <begin position="135"/>
        <end position="434"/>
    </location>
</feature>
<feature type="compositionally biased region" description="Basic and acidic residues" evidence="7">
    <location>
        <begin position="436"/>
        <end position="458"/>
    </location>
</feature>
<feature type="region of interest" description="Disordered" evidence="7">
    <location>
        <begin position="427"/>
        <end position="511"/>
    </location>
</feature>
<evidence type="ECO:0000256" key="2">
    <source>
        <dbReference type="ARBA" id="ARBA00004308"/>
    </source>
</evidence>
<keyword evidence="5" id="KW-0040">ANK repeat</keyword>
<dbReference type="OrthoDB" id="1585644at2759"/>
<evidence type="ECO:0000313" key="9">
    <source>
        <dbReference type="EMBL" id="CAD7277872.1"/>
    </source>
</evidence>
<proteinExistence type="predicted"/>
<sequence>MYPVHEAVFEGDTKKLTRLLVDGKHDLTEKDKHDAVELLLAHKAPAKLKNAQGWSALAESVSYGDRDLISVVLRALKFQAKEQIAARKPELVRALREMPDFYLELKWDFHSWIPLVSRLLPSDVCKIYKKGATVRLDSTLVDFNDMRWERGDISFIYNGDLDSSEAFMILDNVSKAYQRVRREPCGDETEDEIEEEVDLMMSSDIIMVQMSTKNVVFAKSQTGWIFREDRKESVGKYAAEFYDVNGLVLMAKKRREHLSEADLAKNKAKAELFSKSCNGNSPQPEFDLSCDIPARDSLPPPPPPGFCWADYMKAAEAPRVGRPIVCKESSKSYKATLAMSSEFPLTIETLLNLLEVVAPFKYFSKLRDFVNVKLPPGFPVRVDIPVVPTVTATITFQDFAFRSDFEDSFFTIPSDYVEDPRSWPLGFGGSESGQEFSRRKPNTDRPRKEKSKREFTDRRVRKLKKQQALARSAGRTDGGDGDGGGDLSSLVSAGRTDGGDGDGGGDLSSLV</sequence>
<dbReference type="Gene3D" id="1.25.40.20">
    <property type="entry name" value="Ankyrin repeat-containing domain"/>
    <property type="match status" value="1"/>
</dbReference>
<dbReference type="AlphaFoldDB" id="A0A7R9GEM3"/>
<keyword evidence="3" id="KW-0677">Repeat</keyword>
<dbReference type="Pfam" id="PF11904">
    <property type="entry name" value="ANKRD13_C"/>
    <property type="match status" value="1"/>
</dbReference>
<evidence type="ECO:0000256" key="7">
    <source>
        <dbReference type="SAM" id="MobiDB-lite"/>
    </source>
</evidence>
<comment type="subcellular location">
    <subcellularLocation>
        <location evidence="2">Endomembrane system</location>
    </subcellularLocation>
    <subcellularLocation>
        <location evidence="1">Endoplasmic reticulum</location>
    </subcellularLocation>
</comment>
<evidence type="ECO:0000256" key="1">
    <source>
        <dbReference type="ARBA" id="ARBA00004240"/>
    </source>
</evidence>
<keyword evidence="4" id="KW-0256">Endoplasmic reticulum</keyword>